<keyword evidence="3" id="KW-1185">Reference proteome</keyword>
<accession>A0ABW5L742</accession>
<proteinExistence type="predicted"/>
<organism evidence="2 3">
    <name type="scientific">Sphingobacterium tabacisoli</name>
    <dbReference type="NCBI Taxonomy" id="2044855"/>
    <lineage>
        <taxon>Bacteria</taxon>
        <taxon>Pseudomonadati</taxon>
        <taxon>Bacteroidota</taxon>
        <taxon>Sphingobacteriia</taxon>
        <taxon>Sphingobacteriales</taxon>
        <taxon>Sphingobacteriaceae</taxon>
        <taxon>Sphingobacterium</taxon>
    </lineage>
</organism>
<protein>
    <submittedName>
        <fullName evidence="2">ORF6N domain-containing protein</fullName>
    </submittedName>
</protein>
<dbReference type="Pfam" id="PF10543">
    <property type="entry name" value="ORF6N"/>
    <property type="match status" value="1"/>
</dbReference>
<reference evidence="3" key="1">
    <citation type="journal article" date="2019" name="Int. J. Syst. Evol. Microbiol.">
        <title>The Global Catalogue of Microorganisms (GCM) 10K type strain sequencing project: providing services to taxonomists for standard genome sequencing and annotation.</title>
        <authorList>
            <consortium name="The Broad Institute Genomics Platform"/>
            <consortium name="The Broad Institute Genome Sequencing Center for Infectious Disease"/>
            <person name="Wu L."/>
            <person name="Ma J."/>
        </authorList>
    </citation>
    <scope>NUCLEOTIDE SEQUENCE [LARGE SCALE GENOMIC DNA]</scope>
    <source>
        <strain evidence="3">KCTC 52298</strain>
    </source>
</reference>
<dbReference type="Proteomes" id="UP001597440">
    <property type="component" value="Unassembled WGS sequence"/>
</dbReference>
<feature type="domain" description="KilA-N DNA-binding" evidence="1">
    <location>
        <begin position="20"/>
        <end position="106"/>
    </location>
</feature>
<comment type="caution">
    <text evidence="2">The sequence shown here is derived from an EMBL/GenBank/DDBJ whole genome shotgun (WGS) entry which is preliminary data.</text>
</comment>
<dbReference type="InterPro" id="IPR018873">
    <property type="entry name" value="KilA-N_DNA-bd_domain"/>
</dbReference>
<gene>
    <name evidence="2" type="ORF">ACFSQW_18135</name>
</gene>
<evidence type="ECO:0000259" key="1">
    <source>
        <dbReference type="Pfam" id="PF10543"/>
    </source>
</evidence>
<dbReference type="RefSeq" id="WP_246512456.1">
    <property type="nucleotide sequence ID" value="NZ_JAEQMU010000001.1"/>
</dbReference>
<dbReference type="EMBL" id="JBHULD010000018">
    <property type="protein sequence ID" value="MFD2556320.1"/>
    <property type="molecule type" value="Genomic_DNA"/>
</dbReference>
<sequence>MEQHAENTVDTNLADEVLMNRIYVFRGQKVMLDRDLAELYGVETKRLNEQVRRNSSRFPADFMFQLDDKELEVLRSQIATSKKGRGGRTYSPFVFTEHGVLMLSSVLNSELAIAINIQIMRIFTKMRQFLNDTTQIHLELADMRLAMEKLSKKQDSQGKNIDLVFEYIDRLENKLDKPPLPERDKIGYKVGKEG</sequence>
<evidence type="ECO:0000313" key="2">
    <source>
        <dbReference type="EMBL" id="MFD2556320.1"/>
    </source>
</evidence>
<evidence type="ECO:0000313" key="3">
    <source>
        <dbReference type="Proteomes" id="UP001597440"/>
    </source>
</evidence>
<name>A0ABW5L742_9SPHI</name>